<comment type="subunit">
    <text evidence="11">Homodimer. The RNAP catalytic core consists of 2 alpha, 1 beta, 1 beta' and 1 omega subunit. When a sigma factor is associated with the core the holoenzyme is formed, which can initiate transcription.</text>
</comment>
<dbReference type="CDD" id="cd06928">
    <property type="entry name" value="RNAP_alpha_NTD"/>
    <property type="match status" value="1"/>
</dbReference>
<comment type="similarity">
    <text evidence="1 11">Belongs to the RNA polymerase alpha chain family.</text>
</comment>
<evidence type="ECO:0000256" key="5">
    <source>
        <dbReference type="ARBA" id="ARBA00022679"/>
    </source>
</evidence>
<dbReference type="InterPro" id="IPR036603">
    <property type="entry name" value="RBP11-like"/>
</dbReference>
<organism evidence="13 14">
    <name type="scientific">Mycoplasmopsis equigenitalium</name>
    <dbReference type="NCBI Taxonomy" id="114883"/>
    <lineage>
        <taxon>Bacteria</taxon>
        <taxon>Bacillati</taxon>
        <taxon>Mycoplasmatota</taxon>
        <taxon>Mycoplasmoidales</taxon>
        <taxon>Metamycoplasmataceae</taxon>
        <taxon>Mycoplasmopsis</taxon>
    </lineage>
</organism>
<evidence type="ECO:0000256" key="4">
    <source>
        <dbReference type="ARBA" id="ARBA00022478"/>
    </source>
</evidence>
<evidence type="ECO:0000313" key="13">
    <source>
        <dbReference type="EMBL" id="UUD37108.1"/>
    </source>
</evidence>
<feature type="region of interest" description="Alpha C-terminal domain (alpha-CTD)" evidence="11">
    <location>
        <begin position="272"/>
        <end position="338"/>
    </location>
</feature>
<dbReference type="RefSeq" id="WP_129722260.1">
    <property type="nucleotide sequence ID" value="NZ_CP101808.1"/>
</dbReference>
<evidence type="ECO:0000313" key="14">
    <source>
        <dbReference type="Proteomes" id="UP001059576"/>
    </source>
</evidence>
<evidence type="ECO:0000256" key="8">
    <source>
        <dbReference type="ARBA" id="ARBA00032524"/>
    </source>
</evidence>
<dbReference type="Proteomes" id="UP001059576">
    <property type="component" value="Chromosome"/>
</dbReference>
<dbReference type="EMBL" id="CP101808">
    <property type="protein sequence ID" value="UUD37108.1"/>
    <property type="molecule type" value="Genomic_DNA"/>
</dbReference>
<gene>
    <name evidence="11" type="primary">rpoA</name>
    <name evidence="13" type="ORF">NPA09_00835</name>
</gene>
<comment type="catalytic activity">
    <reaction evidence="10 11">
        <text>RNA(n) + a ribonucleoside 5'-triphosphate = RNA(n+1) + diphosphate</text>
        <dbReference type="Rhea" id="RHEA:21248"/>
        <dbReference type="Rhea" id="RHEA-COMP:14527"/>
        <dbReference type="Rhea" id="RHEA-COMP:17342"/>
        <dbReference type="ChEBI" id="CHEBI:33019"/>
        <dbReference type="ChEBI" id="CHEBI:61557"/>
        <dbReference type="ChEBI" id="CHEBI:140395"/>
        <dbReference type="EC" id="2.7.7.6"/>
    </reaction>
</comment>
<comment type="function">
    <text evidence="11">DNA-dependent RNA polymerase catalyzes the transcription of DNA into RNA using the four ribonucleoside triphosphates as substrates.</text>
</comment>
<feature type="region of interest" description="Alpha N-terminal domain (alpha-NTD)" evidence="11">
    <location>
        <begin position="1"/>
        <end position="251"/>
    </location>
</feature>
<keyword evidence="7 11" id="KW-0804">Transcription</keyword>
<dbReference type="InterPro" id="IPR011773">
    <property type="entry name" value="DNA-dir_RpoA"/>
</dbReference>
<proteinExistence type="inferred from homology"/>
<evidence type="ECO:0000256" key="1">
    <source>
        <dbReference type="ARBA" id="ARBA00007123"/>
    </source>
</evidence>
<evidence type="ECO:0000256" key="7">
    <source>
        <dbReference type="ARBA" id="ARBA00023163"/>
    </source>
</evidence>
<name>A0ABY5J1I1_9BACT</name>
<dbReference type="Pfam" id="PF03118">
    <property type="entry name" value="RNA_pol_A_CTD"/>
    <property type="match status" value="1"/>
</dbReference>
<dbReference type="Gene3D" id="2.170.120.12">
    <property type="entry name" value="DNA-directed RNA polymerase, insert domain"/>
    <property type="match status" value="1"/>
</dbReference>
<keyword evidence="5 11" id="KW-0808">Transferase</keyword>
<dbReference type="Gene3D" id="3.30.1360.10">
    <property type="entry name" value="RNA polymerase, RBP11-like subunit"/>
    <property type="match status" value="1"/>
</dbReference>
<evidence type="ECO:0000256" key="9">
    <source>
        <dbReference type="ARBA" id="ARBA00033070"/>
    </source>
</evidence>
<keyword evidence="4 11" id="KW-0240">DNA-directed RNA polymerase</keyword>
<dbReference type="NCBIfam" id="NF003519">
    <property type="entry name" value="PRK05182.2-5"/>
    <property type="match status" value="1"/>
</dbReference>
<evidence type="ECO:0000256" key="3">
    <source>
        <dbReference type="ARBA" id="ARBA00015972"/>
    </source>
</evidence>
<comment type="domain">
    <text evidence="11">The N-terminal domain is essential for RNAP assembly and basal transcription, whereas the C-terminal domain is involved in interaction with transcriptional regulators and with upstream promoter elements.</text>
</comment>
<dbReference type="GO" id="GO:0000428">
    <property type="term" value="C:DNA-directed RNA polymerase complex"/>
    <property type="evidence" value="ECO:0007669"/>
    <property type="project" value="UniProtKB-KW"/>
</dbReference>
<reference evidence="13" key="1">
    <citation type="submission" date="2022-07" db="EMBL/GenBank/DDBJ databases">
        <title>Complete genome of Mycoplasma equigenitalium type strain T37.</title>
        <authorList>
            <person name="Spergser J."/>
        </authorList>
    </citation>
    <scope>NUCLEOTIDE SEQUENCE</scope>
    <source>
        <strain evidence="13">T37</strain>
    </source>
</reference>
<evidence type="ECO:0000256" key="10">
    <source>
        <dbReference type="ARBA" id="ARBA00048552"/>
    </source>
</evidence>
<evidence type="ECO:0000256" key="11">
    <source>
        <dbReference type="HAMAP-Rule" id="MF_00059"/>
    </source>
</evidence>
<evidence type="ECO:0000256" key="6">
    <source>
        <dbReference type="ARBA" id="ARBA00022695"/>
    </source>
</evidence>
<keyword evidence="6 11" id="KW-0548">Nucleotidyltransferase</keyword>
<dbReference type="InterPro" id="IPR011260">
    <property type="entry name" value="RNAP_asu_C"/>
</dbReference>
<accession>A0ABY5J1I1</accession>
<dbReference type="HAMAP" id="MF_00059">
    <property type="entry name" value="RNApol_bact_RpoA"/>
    <property type="match status" value="1"/>
</dbReference>
<dbReference type="NCBIfam" id="TIGR02027">
    <property type="entry name" value="rpoA"/>
    <property type="match status" value="1"/>
</dbReference>
<keyword evidence="14" id="KW-1185">Reference proteome</keyword>
<dbReference type="InterPro" id="IPR011263">
    <property type="entry name" value="DNA-dir_RNA_pol_RpoA/D/Rpb3"/>
</dbReference>
<dbReference type="Gene3D" id="1.10.150.20">
    <property type="entry name" value="5' to 3' exonuclease, C-terminal subdomain"/>
    <property type="match status" value="1"/>
</dbReference>
<evidence type="ECO:0000259" key="12">
    <source>
        <dbReference type="SMART" id="SM00662"/>
    </source>
</evidence>
<dbReference type="Pfam" id="PF01000">
    <property type="entry name" value="RNA_pol_A_bac"/>
    <property type="match status" value="1"/>
</dbReference>
<evidence type="ECO:0000256" key="2">
    <source>
        <dbReference type="ARBA" id="ARBA00012418"/>
    </source>
</evidence>
<dbReference type="InterPro" id="IPR011262">
    <property type="entry name" value="DNA-dir_RNA_pol_insert"/>
</dbReference>
<dbReference type="EC" id="2.7.7.6" evidence="2 11"/>
<protein>
    <recommendedName>
        <fullName evidence="3 11">DNA-directed RNA polymerase subunit alpha</fullName>
        <shortName evidence="11">RNAP subunit alpha</shortName>
        <ecNumber evidence="2 11">2.7.7.6</ecNumber>
    </recommendedName>
    <alternativeName>
        <fullName evidence="9 11">RNA polymerase subunit alpha</fullName>
    </alternativeName>
    <alternativeName>
        <fullName evidence="8 11">Transcriptase subunit alpha</fullName>
    </alternativeName>
</protein>
<dbReference type="SUPFAM" id="SSF56553">
    <property type="entry name" value="Insert subdomain of RNA polymerase alpha subunit"/>
    <property type="match status" value="1"/>
</dbReference>
<sequence>MDKYTKLKYRETKEKSISEYQSQFTIQPLERGLGNTIGVALRRTLLSSISGIAPFAIRIANVRHEFETLPGVVEDITRLILNVRKLNFSYNPELFKDGDIVKVTFKADKAGRQTYTGDDLTITGEGGVQVVNRETEIATADKGKLEFELFLTSGRGFKSFEENKELVEEKSAKLATSNSAFQTAKIIAVDSDFSPIKNVSISVEELNSASVKIEEKLTVDITTNNTVTAKDVLSQAAQILIAHFQVIGNVENLEEIDVFATESTKVTESTSNSLELSELNLSPRSSNSLRRHGITTINQLTQMTFEELKQVKNLGALSTKEIVDKLKEHGLELQKGEQ</sequence>
<dbReference type="SMART" id="SM00662">
    <property type="entry name" value="RPOLD"/>
    <property type="match status" value="1"/>
</dbReference>
<dbReference type="InterPro" id="IPR036643">
    <property type="entry name" value="RNApol_insert_sf"/>
</dbReference>
<feature type="domain" description="DNA-directed RNA polymerase RpoA/D/Rpb3-type" evidence="12">
    <location>
        <begin position="21"/>
        <end position="250"/>
    </location>
</feature>
<dbReference type="GO" id="GO:0003899">
    <property type="term" value="F:DNA-directed RNA polymerase activity"/>
    <property type="evidence" value="ECO:0007669"/>
    <property type="project" value="UniProtKB-EC"/>
</dbReference>
<dbReference type="SUPFAM" id="SSF47789">
    <property type="entry name" value="C-terminal domain of RNA polymerase alpha subunit"/>
    <property type="match status" value="1"/>
</dbReference>
<dbReference type="SUPFAM" id="SSF55257">
    <property type="entry name" value="RBP11-like subunits of RNA polymerase"/>
    <property type="match status" value="1"/>
</dbReference>
<dbReference type="Pfam" id="PF01193">
    <property type="entry name" value="RNA_pol_L"/>
    <property type="match status" value="1"/>
</dbReference>